<dbReference type="EMBL" id="PFCO01000008">
    <property type="protein sequence ID" value="PIR69419.1"/>
    <property type="molecule type" value="Genomic_DNA"/>
</dbReference>
<evidence type="ECO:0008006" key="3">
    <source>
        <dbReference type="Google" id="ProtNLM"/>
    </source>
</evidence>
<evidence type="ECO:0000313" key="1">
    <source>
        <dbReference type="EMBL" id="PIR69419.1"/>
    </source>
</evidence>
<accession>A0A2H0TCX9</accession>
<dbReference type="AlphaFoldDB" id="A0A2H0TCX9"/>
<proteinExistence type="predicted"/>
<gene>
    <name evidence="1" type="ORF">COU47_03550</name>
</gene>
<sequence length="152" mass="17770">MIKKFAVVFVRFIKKINPFPNPSKEEMRTAAETYLKKNTLEGSDRAQNVWQLSRVKYDASRWVDGNTFFLAWVVCTDKKMIIAKNSPTFKPWKEIPVSLIANKESSLVVLWENEKIEIKIPASAEQYTFFFENETYEAAFTACKRWIATQRT</sequence>
<organism evidence="1 2">
    <name type="scientific">Candidatus Niyogibacteria bacterium CG10_big_fil_rev_8_21_14_0_10_46_36</name>
    <dbReference type="NCBI Taxonomy" id="1974726"/>
    <lineage>
        <taxon>Bacteria</taxon>
        <taxon>Candidatus Niyogiibacteriota</taxon>
    </lineage>
</organism>
<dbReference type="Proteomes" id="UP000231503">
    <property type="component" value="Unassembled WGS sequence"/>
</dbReference>
<reference evidence="2" key="1">
    <citation type="submission" date="2017-09" db="EMBL/GenBank/DDBJ databases">
        <title>Depth-based differentiation of microbial function through sediment-hosted aquifers and enrichment of novel symbionts in the deep terrestrial subsurface.</title>
        <authorList>
            <person name="Probst A.J."/>
            <person name="Ladd B."/>
            <person name="Jarett J.K."/>
            <person name="Geller-Mcgrath D.E."/>
            <person name="Sieber C.M.K."/>
            <person name="Emerson J.B."/>
            <person name="Anantharaman K."/>
            <person name="Thomas B.C."/>
            <person name="Malmstrom R."/>
            <person name="Stieglmeier M."/>
            <person name="Klingl A."/>
            <person name="Woyke T."/>
            <person name="Ryan C.M."/>
            <person name="Banfield J.F."/>
        </authorList>
    </citation>
    <scope>NUCLEOTIDE SEQUENCE [LARGE SCALE GENOMIC DNA]</scope>
</reference>
<protein>
    <recommendedName>
        <fullName evidence="3">YokE-like PH domain-containing protein</fullName>
    </recommendedName>
</protein>
<comment type="caution">
    <text evidence="1">The sequence shown here is derived from an EMBL/GenBank/DDBJ whole genome shotgun (WGS) entry which is preliminary data.</text>
</comment>
<evidence type="ECO:0000313" key="2">
    <source>
        <dbReference type="Proteomes" id="UP000231503"/>
    </source>
</evidence>
<name>A0A2H0TCX9_9BACT</name>